<sequence>MLQACLNGGRDPAEAATVPLTPEALARDALAARAAGAACLHIHPRDAGGAETLAAGPVGAALSAVRAAVPGMPVGVGTGDWIAPGGRARQAGMAAWAVQPDYASVNLNEPDAPEVIALLAAQGVATEAGIWDEADAARFLAEIDPAHCVRILVEMPDAAPAEALALADRVLARLAAGGNRLPVLLHGIGASTWAMIARAGELGLDTRIGFEDVTHLPDGSPAPDNAALVTAARRMLETR</sequence>
<keyword evidence="2" id="KW-1185">Reference proteome</keyword>
<organism evidence="1 2">
    <name type="scientific">Paralimibaculum aggregatum</name>
    <dbReference type="NCBI Taxonomy" id="3036245"/>
    <lineage>
        <taxon>Bacteria</taxon>
        <taxon>Pseudomonadati</taxon>
        <taxon>Pseudomonadota</taxon>
        <taxon>Alphaproteobacteria</taxon>
        <taxon>Rhodobacterales</taxon>
        <taxon>Paracoccaceae</taxon>
        <taxon>Paralimibaculum</taxon>
    </lineage>
</organism>
<protein>
    <submittedName>
        <fullName evidence="1">3-keto-5-aminohexanoate cleavage protein</fullName>
    </submittedName>
</protein>
<dbReference type="Pfam" id="PF05853">
    <property type="entry name" value="BKACE"/>
    <property type="match status" value="1"/>
</dbReference>
<dbReference type="Gene3D" id="3.20.20.70">
    <property type="entry name" value="Aldolase class I"/>
    <property type="match status" value="1"/>
</dbReference>
<dbReference type="PANTHER" id="PTHR37418:SF1">
    <property type="entry name" value="3-KETO-5-AMINOHEXANOATE CLEAVAGE PROTEIN"/>
    <property type="match status" value="1"/>
</dbReference>
<dbReference type="InterPro" id="IPR008567">
    <property type="entry name" value="BKACE"/>
</dbReference>
<gene>
    <name evidence="1" type="ORF">LNKW23_03570</name>
</gene>
<proteinExistence type="predicted"/>
<comment type="caution">
    <text evidence="1">The sequence shown here is derived from an EMBL/GenBank/DDBJ whole genome shotgun (WGS) entry which is preliminary data.</text>
</comment>
<evidence type="ECO:0000313" key="1">
    <source>
        <dbReference type="EMBL" id="GMG81145.1"/>
    </source>
</evidence>
<dbReference type="PANTHER" id="PTHR37418">
    <property type="entry name" value="3-KETO-5-AMINOHEXANOATE CLEAVAGE ENZYME-RELATED"/>
    <property type="match status" value="1"/>
</dbReference>
<dbReference type="RefSeq" id="WP_285669774.1">
    <property type="nucleotide sequence ID" value="NZ_BSYI01000002.1"/>
</dbReference>
<dbReference type="InterPro" id="IPR013785">
    <property type="entry name" value="Aldolase_TIM"/>
</dbReference>
<accession>A0ABQ6LLH8</accession>
<name>A0ABQ6LLH8_9RHOB</name>
<dbReference type="EMBL" id="BSYI01000002">
    <property type="protein sequence ID" value="GMG81145.1"/>
    <property type="molecule type" value="Genomic_DNA"/>
</dbReference>
<dbReference type="Proteomes" id="UP001239909">
    <property type="component" value="Unassembled WGS sequence"/>
</dbReference>
<reference evidence="1 2" key="1">
    <citation type="submission" date="2023-04" db="EMBL/GenBank/DDBJ databases">
        <title>Marinoamorphus aggregata gen. nov., sp. Nov., isolate from tissue of brittle star Ophioplocus japonicus.</title>
        <authorList>
            <person name="Kawano K."/>
            <person name="Sawayama S."/>
            <person name="Nakagawa S."/>
        </authorList>
    </citation>
    <scope>NUCLEOTIDE SEQUENCE [LARGE SCALE GENOMIC DNA]</scope>
    <source>
        <strain evidence="1 2">NKW23</strain>
    </source>
</reference>
<evidence type="ECO:0000313" key="2">
    <source>
        <dbReference type="Proteomes" id="UP001239909"/>
    </source>
</evidence>